<keyword evidence="3 9" id="KW-0597">Phosphoprotein</keyword>
<dbReference type="SMART" id="SM00062">
    <property type="entry name" value="PBPb"/>
    <property type="match status" value="1"/>
</dbReference>
<evidence type="ECO:0000259" key="11">
    <source>
        <dbReference type="PROSITE" id="PS50109"/>
    </source>
</evidence>
<dbReference type="SUPFAM" id="SSF52172">
    <property type="entry name" value="CheY-like"/>
    <property type="match status" value="1"/>
</dbReference>
<dbReference type="InterPro" id="IPR005467">
    <property type="entry name" value="His_kinase_dom"/>
</dbReference>
<evidence type="ECO:0000256" key="10">
    <source>
        <dbReference type="SAM" id="Phobius"/>
    </source>
</evidence>
<protein>
    <recommendedName>
        <fullName evidence="2">histidine kinase</fullName>
        <ecNumber evidence="2">2.7.13.3</ecNumber>
    </recommendedName>
</protein>
<dbReference type="InterPro" id="IPR036890">
    <property type="entry name" value="HATPase_C_sf"/>
</dbReference>
<dbReference type="SUPFAM" id="SSF55785">
    <property type="entry name" value="PYP-like sensor domain (PAS domain)"/>
    <property type="match status" value="1"/>
</dbReference>
<dbReference type="InterPro" id="IPR036097">
    <property type="entry name" value="HisK_dim/P_sf"/>
</dbReference>
<dbReference type="Pfam" id="PF00072">
    <property type="entry name" value="Response_reg"/>
    <property type="match status" value="1"/>
</dbReference>
<dbReference type="SUPFAM" id="SSF47384">
    <property type="entry name" value="Homodimeric domain of signal transducing histidine kinase"/>
    <property type="match status" value="1"/>
</dbReference>
<dbReference type="InterPro" id="IPR003661">
    <property type="entry name" value="HisK_dim/P_dom"/>
</dbReference>
<feature type="domain" description="Response regulatory" evidence="12">
    <location>
        <begin position="741"/>
        <end position="856"/>
    </location>
</feature>
<dbReference type="PANTHER" id="PTHR43065">
    <property type="entry name" value="SENSOR HISTIDINE KINASE"/>
    <property type="match status" value="1"/>
</dbReference>
<dbReference type="InterPro" id="IPR035965">
    <property type="entry name" value="PAS-like_dom_sf"/>
</dbReference>
<dbReference type="InterPro" id="IPR011006">
    <property type="entry name" value="CheY-like_superfamily"/>
</dbReference>
<organism evidence="13 14">
    <name type="scientific">Desulfopila aestuarii DSM 18488</name>
    <dbReference type="NCBI Taxonomy" id="1121416"/>
    <lineage>
        <taxon>Bacteria</taxon>
        <taxon>Pseudomonadati</taxon>
        <taxon>Thermodesulfobacteriota</taxon>
        <taxon>Desulfobulbia</taxon>
        <taxon>Desulfobulbales</taxon>
        <taxon>Desulfocapsaceae</taxon>
        <taxon>Desulfopila</taxon>
    </lineage>
</organism>
<dbReference type="PROSITE" id="PS50110">
    <property type="entry name" value="RESPONSE_REGULATORY"/>
    <property type="match status" value="1"/>
</dbReference>
<accession>A0A1M7Y6R5</accession>
<dbReference type="InterPro" id="IPR001789">
    <property type="entry name" value="Sig_transdc_resp-reg_receiver"/>
</dbReference>
<dbReference type="Gene3D" id="3.30.450.20">
    <property type="entry name" value="PAS domain"/>
    <property type="match status" value="1"/>
</dbReference>
<dbReference type="InterPro" id="IPR004358">
    <property type="entry name" value="Sig_transdc_His_kin-like_C"/>
</dbReference>
<feature type="modified residue" description="4-aspartylphosphate" evidence="9">
    <location>
        <position position="790"/>
    </location>
</feature>
<dbReference type="GO" id="GO:0000155">
    <property type="term" value="F:phosphorelay sensor kinase activity"/>
    <property type="evidence" value="ECO:0007669"/>
    <property type="project" value="InterPro"/>
</dbReference>
<dbReference type="Gene3D" id="3.40.190.10">
    <property type="entry name" value="Periplasmic binding protein-like II"/>
    <property type="match status" value="2"/>
</dbReference>
<dbReference type="SUPFAM" id="SSF53850">
    <property type="entry name" value="Periplasmic binding protein-like II"/>
    <property type="match status" value="1"/>
</dbReference>
<reference evidence="13 14" key="1">
    <citation type="submission" date="2016-12" db="EMBL/GenBank/DDBJ databases">
        <authorList>
            <person name="Song W.-J."/>
            <person name="Kurnit D.M."/>
        </authorList>
    </citation>
    <scope>NUCLEOTIDE SEQUENCE [LARGE SCALE GENOMIC DNA]</scope>
    <source>
        <strain evidence="13 14">DSM 18488</strain>
    </source>
</reference>
<keyword evidence="8" id="KW-0902">Two-component regulatory system</keyword>
<keyword evidence="5" id="KW-0547">Nucleotide-binding</keyword>
<dbReference type="Proteomes" id="UP000184603">
    <property type="component" value="Unassembled WGS sequence"/>
</dbReference>
<keyword evidence="10" id="KW-0812">Transmembrane</keyword>
<evidence type="ECO:0000259" key="12">
    <source>
        <dbReference type="PROSITE" id="PS50110"/>
    </source>
</evidence>
<dbReference type="CDD" id="cd00130">
    <property type="entry name" value="PAS"/>
    <property type="match status" value="1"/>
</dbReference>
<dbReference type="Pfam" id="PF00512">
    <property type="entry name" value="HisKA"/>
    <property type="match status" value="1"/>
</dbReference>
<feature type="domain" description="Histidine kinase" evidence="11">
    <location>
        <begin position="494"/>
        <end position="721"/>
    </location>
</feature>
<dbReference type="Pfam" id="PF08448">
    <property type="entry name" value="PAS_4"/>
    <property type="match status" value="1"/>
</dbReference>
<dbReference type="InterPro" id="IPR013656">
    <property type="entry name" value="PAS_4"/>
</dbReference>
<evidence type="ECO:0000256" key="6">
    <source>
        <dbReference type="ARBA" id="ARBA00022777"/>
    </source>
</evidence>
<dbReference type="PROSITE" id="PS50109">
    <property type="entry name" value="HIS_KIN"/>
    <property type="match status" value="1"/>
</dbReference>
<dbReference type="Gene3D" id="3.40.50.2300">
    <property type="match status" value="1"/>
</dbReference>
<evidence type="ECO:0000256" key="1">
    <source>
        <dbReference type="ARBA" id="ARBA00000085"/>
    </source>
</evidence>
<dbReference type="EC" id="2.7.13.3" evidence="2"/>
<keyword evidence="4" id="KW-0808">Transferase</keyword>
<feature type="transmembrane region" description="Helical" evidence="10">
    <location>
        <begin position="51"/>
        <end position="73"/>
    </location>
</feature>
<proteinExistence type="predicted"/>
<sequence length="864" mass="96515">MTAPQFADYEARPKLLLHGPFNKHIIHLLPQMPENTFNIPTIASLDRSLRLLVTALVLFVLVSPAFCFAKTVLKVGVYENKPLIFTAEDGRVSGLFPDILEKIANEQGWEISYQPAPWNQLLDQLRQEKIDLLPAIAFSSERAEWLSFSDETILVNWAEVYSSTKKQISSLLDLQGQRVAVKENDIHFQALRMMAKKFDINCRFIEADEYQTIFEMLDAGYLDIGVVNRFYGEANKKNFQVKVTPIIFNPIELRFAAPKGTYQDILSQIDNRLRTYKQDSGSIYHLAMQRWLASEQAGSFPAYLPYLLGGLIAAFLVLVALNLLLKHQVARQTSTLTTTNRHLKEEIHKRQKTMQELKKYARVVEASNDAVALFDRDNNHLLVNSAYLNTFRVERNELQEKTLPEVIGLAFYEQHLMRTINRCLSGEQVAITTSYARPGQPLKHLNIHLGPYMVSDNYILGYAMDIRDITQQVELENQLKQAQKMEAIGMLAGGVAHDLNNILSGLVSYPDMLLVNRSQDDPMYRPLQIIRSSGERAAAIVSDLLTLARRGVENFQPVSLNTIIREFATSPEYKNLLKSAHGIDVKLTLDEELLSILATPVSLAKCVMNLFTNGLEAMPGGGLLTIATANRYLEQHELPHPNMVAGEYVILSVADTGLGMDQDKISHIFEPFYTSKVMGRSGTGLGMTLVWNAIKDHKGHIAVDSTPGVGTTFTLYFPATRERAAATIQQDLSRFQGHGESILVIDDIQEQRRFASEMLTMLGYLVDTAASGEEAIGMIQRKPYDIIVLDMIMPGGMDGLTTYQKILTLSPDQKAVIASGFSEAENVTKVQAIGAGPLVQKPYTVLSLASAIKKELSKSVSIKS</sequence>
<dbReference type="SMART" id="SM00388">
    <property type="entry name" value="HisKA"/>
    <property type="match status" value="1"/>
</dbReference>
<dbReference type="SMART" id="SM00448">
    <property type="entry name" value="REC"/>
    <property type="match status" value="1"/>
</dbReference>
<dbReference type="EMBL" id="FRFE01000009">
    <property type="protein sequence ID" value="SHO48319.1"/>
    <property type="molecule type" value="Genomic_DNA"/>
</dbReference>
<dbReference type="SMART" id="SM00091">
    <property type="entry name" value="PAS"/>
    <property type="match status" value="1"/>
</dbReference>
<dbReference type="Gene3D" id="3.30.565.10">
    <property type="entry name" value="Histidine kinase-like ATPase, C-terminal domain"/>
    <property type="match status" value="1"/>
</dbReference>
<dbReference type="NCBIfam" id="TIGR00229">
    <property type="entry name" value="sensory_box"/>
    <property type="match status" value="1"/>
</dbReference>
<dbReference type="PANTHER" id="PTHR43065:SF46">
    <property type="entry name" value="C4-DICARBOXYLATE TRANSPORT SENSOR PROTEIN DCTB"/>
    <property type="match status" value="1"/>
</dbReference>
<feature type="transmembrane region" description="Helical" evidence="10">
    <location>
        <begin position="303"/>
        <end position="325"/>
    </location>
</feature>
<dbReference type="GO" id="GO:0005524">
    <property type="term" value="F:ATP binding"/>
    <property type="evidence" value="ECO:0007669"/>
    <property type="project" value="UniProtKB-KW"/>
</dbReference>
<dbReference type="InterPro" id="IPR001638">
    <property type="entry name" value="Solute-binding_3/MltF_N"/>
</dbReference>
<evidence type="ECO:0000256" key="2">
    <source>
        <dbReference type="ARBA" id="ARBA00012438"/>
    </source>
</evidence>
<dbReference type="Pfam" id="PF02518">
    <property type="entry name" value="HATPase_c"/>
    <property type="match status" value="1"/>
</dbReference>
<evidence type="ECO:0000313" key="13">
    <source>
        <dbReference type="EMBL" id="SHO48319.1"/>
    </source>
</evidence>
<evidence type="ECO:0000256" key="3">
    <source>
        <dbReference type="ARBA" id="ARBA00022553"/>
    </source>
</evidence>
<dbReference type="SUPFAM" id="SSF55874">
    <property type="entry name" value="ATPase domain of HSP90 chaperone/DNA topoisomerase II/histidine kinase"/>
    <property type="match status" value="1"/>
</dbReference>
<evidence type="ECO:0000256" key="4">
    <source>
        <dbReference type="ARBA" id="ARBA00022679"/>
    </source>
</evidence>
<keyword evidence="10" id="KW-1133">Transmembrane helix</keyword>
<evidence type="ECO:0000313" key="14">
    <source>
        <dbReference type="Proteomes" id="UP000184603"/>
    </source>
</evidence>
<comment type="catalytic activity">
    <reaction evidence="1">
        <text>ATP + protein L-histidine = ADP + protein N-phospho-L-histidine.</text>
        <dbReference type="EC" id="2.7.13.3"/>
    </reaction>
</comment>
<dbReference type="OrthoDB" id="45683at2"/>
<dbReference type="CDD" id="cd00082">
    <property type="entry name" value="HisKA"/>
    <property type="match status" value="1"/>
</dbReference>
<evidence type="ECO:0000256" key="7">
    <source>
        <dbReference type="ARBA" id="ARBA00022840"/>
    </source>
</evidence>
<dbReference type="PRINTS" id="PR00344">
    <property type="entry name" value="BCTRLSENSOR"/>
</dbReference>
<evidence type="ECO:0000256" key="9">
    <source>
        <dbReference type="PROSITE-ProRule" id="PRU00169"/>
    </source>
</evidence>
<evidence type="ECO:0000256" key="8">
    <source>
        <dbReference type="ARBA" id="ARBA00023012"/>
    </source>
</evidence>
<dbReference type="Gene3D" id="1.10.287.130">
    <property type="match status" value="1"/>
</dbReference>
<dbReference type="Pfam" id="PF00497">
    <property type="entry name" value="SBP_bac_3"/>
    <property type="match status" value="1"/>
</dbReference>
<dbReference type="STRING" id="1121416.SAMN02745220_02258"/>
<dbReference type="SMART" id="SM00387">
    <property type="entry name" value="HATPase_c"/>
    <property type="match status" value="1"/>
</dbReference>
<name>A0A1M7Y6R5_9BACT</name>
<dbReference type="RefSeq" id="WP_073613546.1">
    <property type="nucleotide sequence ID" value="NZ_FRFE01000009.1"/>
</dbReference>
<keyword evidence="10" id="KW-0472">Membrane</keyword>
<gene>
    <name evidence="13" type="ORF">SAMN02745220_02258</name>
</gene>
<keyword evidence="7" id="KW-0067">ATP-binding</keyword>
<dbReference type="AlphaFoldDB" id="A0A1M7Y6R5"/>
<dbReference type="InterPro" id="IPR000014">
    <property type="entry name" value="PAS"/>
</dbReference>
<evidence type="ECO:0000256" key="5">
    <source>
        <dbReference type="ARBA" id="ARBA00022741"/>
    </source>
</evidence>
<keyword evidence="14" id="KW-1185">Reference proteome</keyword>
<keyword evidence="6" id="KW-0418">Kinase</keyword>
<dbReference type="CDD" id="cd00156">
    <property type="entry name" value="REC"/>
    <property type="match status" value="1"/>
</dbReference>
<dbReference type="InterPro" id="IPR003594">
    <property type="entry name" value="HATPase_dom"/>
</dbReference>